<name>A0A9D9EQA3_9SPIR</name>
<dbReference type="AlphaFoldDB" id="A0A9D9EQA3"/>
<evidence type="ECO:0000313" key="2">
    <source>
        <dbReference type="EMBL" id="MBO8450740.1"/>
    </source>
</evidence>
<gene>
    <name evidence="2" type="ORF">IAA96_06510</name>
</gene>
<feature type="transmembrane region" description="Helical" evidence="1">
    <location>
        <begin position="7"/>
        <end position="28"/>
    </location>
</feature>
<dbReference type="EMBL" id="JADIMS010000120">
    <property type="protein sequence ID" value="MBO8450740.1"/>
    <property type="molecule type" value="Genomic_DNA"/>
</dbReference>
<feature type="transmembrane region" description="Helical" evidence="1">
    <location>
        <begin position="48"/>
        <end position="70"/>
    </location>
</feature>
<evidence type="ECO:0000313" key="3">
    <source>
        <dbReference type="Proteomes" id="UP000823616"/>
    </source>
</evidence>
<keyword evidence="1" id="KW-0812">Transmembrane</keyword>
<accession>A0A9D9EQA3</accession>
<keyword evidence="1" id="KW-0472">Membrane</keyword>
<reference evidence="2" key="2">
    <citation type="journal article" date="2021" name="PeerJ">
        <title>Extensive microbial diversity within the chicken gut microbiome revealed by metagenomics and culture.</title>
        <authorList>
            <person name="Gilroy R."/>
            <person name="Ravi A."/>
            <person name="Getino M."/>
            <person name="Pursley I."/>
            <person name="Horton D.L."/>
            <person name="Alikhan N.F."/>
            <person name="Baker D."/>
            <person name="Gharbi K."/>
            <person name="Hall N."/>
            <person name="Watson M."/>
            <person name="Adriaenssens E.M."/>
            <person name="Foster-Nyarko E."/>
            <person name="Jarju S."/>
            <person name="Secka A."/>
            <person name="Antonio M."/>
            <person name="Oren A."/>
            <person name="Chaudhuri R.R."/>
            <person name="La Ragione R."/>
            <person name="Hildebrand F."/>
            <person name="Pallen M.J."/>
        </authorList>
    </citation>
    <scope>NUCLEOTIDE SEQUENCE</scope>
    <source>
        <strain evidence="2">B3-4054</strain>
    </source>
</reference>
<proteinExistence type="predicted"/>
<dbReference type="Proteomes" id="UP000823616">
    <property type="component" value="Unassembled WGS sequence"/>
</dbReference>
<keyword evidence="1" id="KW-1133">Transmembrane helix</keyword>
<reference evidence="2" key="1">
    <citation type="submission" date="2020-10" db="EMBL/GenBank/DDBJ databases">
        <authorList>
            <person name="Gilroy R."/>
        </authorList>
    </citation>
    <scope>NUCLEOTIDE SEQUENCE</scope>
    <source>
        <strain evidence="2">B3-4054</strain>
    </source>
</reference>
<evidence type="ECO:0000256" key="1">
    <source>
        <dbReference type="SAM" id="Phobius"/>
    </source>
</evidence>
<comment type="caution">
    <text evidence="2">The sequence shown here is derived from an EMBL/GenBank/DDBJ whole genome shotgun (WGS) entry which is preliminary data.</text>
</comment>
<organism evidence="2 3">
    <name type="scientific">Candidatus Avitreponema avistercoris</name>
    <dbReference type="NCBI Taxonomy" id="2840705"/>
    <lineage>
        <taxon>Bacteria</taxon>
        <taxon>Pseudomonadati</taxon>
        <taxon>Spirochaetota</taxon>
        <taxon>Spirochaetia</taxon>
        <taxon>Spirochaetales</taxon>
        <taxon>Candidatus Avitreponema</taxon>
    </lineage>
</organism>
<sequence length="289" mass="31290">MKLKTLFLFLNIVLLAGIALCFFCFFSLLPLASVMDGSGSTPPPLAAGIWICCVAGFVLLVALAAADVFWARHAGIFSCLSAENWPGLADQLEKETLGKGRLRKLWVSLFTDVLVLLSDYETLRKLFARLKAEKPALYRQMAPDFAAASVAFGNPDEAASCLETVSSQPEDWAAFYTAFLAFRKGRYREASEQFAALAASAADPVVIAVAGYYCGKVIPEKTFGIGIPQETLAGAASAAVRRVRRLLSQPQWEKLRIRSGKKVRAAVLGKTVQSAGLWIYSAPEPDTGK</sequence>
<protein>
    <submittedName>
        <fullName evidence="2">Uncharacterized protein</fullName>
    </submittedName>
</protein>